<name>B6FXH8_PEPHT</name>
<gene>
    <name evidence="1" type="ORF">CLOHIR_00577</name>
</gene>
<dbReference type="Proteomes" id="UP000003178">
    <property type="component" value="Unassembled WGS sequence"/>
</dbReference>
<keyword evidence="2" id="KW-1185">Reference proteome</keyword>
<reference evidence="1 2" key="1">
    <citation type="submission" date="2008-09" db="EMBL/GenBank/DDBJ databases">
        <authorList>
            <person name="Fulton L."/>
            <person name="Clifton S."/>
            <person name="Fulton B."/>
            <person name="Xu J."/>
            <person name="Minx P."/>
            <person name="Pepin K.H."/>
            <person name="Johnson M."/>
            <person name="Thiruvilangam P."/>
            <person name="Bhonagiri V."/>
            <person name="Nash W.E."/>
            <person name="Mardis E.R."/>
            <person name="Wilson R.K."/>
        </authorList>
    </citation>
    <scope>NUCLEOTIDE SEQUENCE [LARGE SCALE GENOMIC DNA]</scope>
    <source>
        <strain evidence="1 2">DSM 13275</strain>
    </source>
</reference>
<proteinExistence type="predicted"/>
<sequence>MKITKRRKMILSSVLVAMVAITAGFEISSSQVMKPISQTGDIKEMEDISLVSQKNITGRTRFAIFGKDGKKIEYGKHFLTRNFLSSDIGLKEYMDLTKKNIFDTYDLAVGDKIYFLSQRIEDEKSSLVAKIYDKKSGSTVDKKIPIKEKDTQTISHLTNFIEKDGKFYALVSSDQELVSVVSLDFDKESYKILNTFKETADLSPNLFVQSWNSNDKYIYILMRNISAQEGDIVSNSLLRYDFKSNKFLKPLPLRGIEINDGFEYIDTMFLYENTNDKFIIYTGNAKDKHLYKITYDLETLKLEKKEKLNLEIDSIMAQRRYNNRFVGSTADDSRMMLLDGKIYYISAVKTNLLRNADSTGGNEVNISGMNTSVLKIFDIEKNKVVYEADFDSLDIESPIFIKGNK</sequence>
<accession>B6FXH8</accession>
<organism evidence="1 2">
    <name type="scientific">Peptacetobacter hiranonis (strain DSM 13275 / JCM 10541 / KCTC 15199 / TO-931)</name>
    <name type="common">Clostridium hiranonis</name>
    <dbReference type="NCBI Taxonomy" id="500633"/>
    <lineage>
        <taxon>Bacteria</taxon>
        <taxon>Bacillati</taxon>
        <taxon>Bacillota</taxon>
        <taxon>Clostridia</taxon>
        <taxon>Peptostreptococcales</taxon>
        <taxon>Peptostreptococcaceae</taxon>
        <taxon>Peptacetobacter</taxon>
    </lineage>
</organism>
<dbReference type="InterPro" id="IPR011048">
    <property type="entry name" value="Haem_d1_sf"/>
</dbReference>
<dbReference type="RefSeq" id="WP_006439506.1">
    <property type="nucleotide sequence ID" value="NZ_DS995355.1"/>
</dbReference>
<comment type="caution">
    <text evidence="1">The sequence shown here is derived from an EMBL/GenBank/DDBJ whole genome shotgun (WGS) entry which is preliminary data.</text>
</comment>
<dbReference type="EMBL" id="ABWP01000022">
    <property type="protein sequence ID" value="EEA85763.1"/>
    <property type="molecule type" value="Genomic_DNA"/>
</dbReference>
<evidence type="ECO:0000313" key="1">
    <source>
        <dbReference type="EMBL" id="EEA85763.1"/>
    </source>
</evidence>
<dbReference type="HOGENOM" id="CLU_679160_0_0_9"/>
<dbReference type="SUPFAM" id="SSF51004">
    <property type="entry name" value="C-terminal (heme d1) domain of cytochrome cd1-nitrite reductase"/>
    <property type="match status" value="1"/>
</dbReference>
<reference evidence="1 2" key="2">
    <citation type="submission" date="2008-10" db="EMBL/GenBank/DDBJ databases">
        <title>Draft genome sequence of Clostridium hiranonis (DSM 13275).</title>
        <authorList>
            <person name="Sudarsanam P."/>
            <person name="Ley R."/>
            <person name="Guruge J."/>
            <person name="Turnbaugh P.J."/>
            <person name="Mahowald M."/>
            <person name="Liep D."/>
            <person name="Gordon J."/>
        </authorList>
    </citation>
    <scope>NUCLEOTIDE SEQUENCE [LARGE SCALE GENOMIC DNA]</scope>
    <source>
        <strain evidence="1 2">DSM 13275</strain>
    </source>
</reference>
<evidence type="ECO:0000313" key="2">
    <source>
        <dbReference type="Proteomes" id="UP000003178"/>
    </source>
</evidence>
<dbReference type="AlphaFoldDB" id="B6FXH8"/>
<protein>
    <submittedName>
        <fullName evidence="1">Uncharacterized protein</fullName>
    </submittedName>
</protein>
<dbReference type="STRING" id="500633.CLOHIR_00577"/>